<accession>A0AA88DBU5</accession>
<evidence type="ECO:0000256" key="1">
    <source>
        <dbReference type="SAM" id="MobiDB-lite"/>
    </source>
</evidence>
<evidence type="ECO:0000313" key="2">
    <source>
        <dbReference type="EMBL" id="GMN53453.1"/>
    </source>
</evidence>
<organism evidence="2 3">
    <name type="scientific">Ficus carica</name>
    <name type="common">Common fig</name>
    <dbReference type="NCBI Taxonomy" id="3494"/>
    <lineage>
        <taxon>Eukaryota</taxon>
        <taxon>Viridiplantae</taxon>
        <taxon>Streptophyta</taxon>
        <taxon>Embryophyta</taxon>
        <taxon>Tracheophyta</taxon>
        <taxon>Spermatophyta</taxon>
        <taxon>Magnoliopsida</taxon>
        <taxon>eudicotyledons</taxon>
        <taxon>Gunneridae</taxon>
        <taxon>Pentapetalae</taxon>
        <taxon>rosids</taxon>
        <taxon>fabids</taxon>
        <taxon>Rosales</taxon>
        <taxon>Moraceae</taxon>
        <taxon>Ficeae</taxon>
        <taxon>Ficus</taxon>
    </lineage>
</organism>
<dbReference type="AlphaFoldDB" id="A0AA88DBU5"/>
<feature type="region of interest" description="Disordered" evidence="1">
    <location>
        <begin position="149"/>
        <end position="168"/>
    </location>
</feature>
<gene>
    <name evidence="2" type="ORF">TIFTF001_022593</name>
</gene>
<dbReference type="Proteomes" id="UP001187192">
    <property type="component" value="Unassembled WGS sequence"/>
</dbReference>
<protein>
    <submittedName>
        <fullName evidence="2">Uncharacterized protein</fullName>
    </submittedName>
</protein>
<dbReference type="Gramene" id="FCD_00021634-RA">
    <property type="protein sequence ID" value="FCD_00021634-RA:cds"/>
    <property type="gene ID" value="FCD_00021634"/>
</dbReference>
<evidence type="ECO:0000313" key="3">
    <source>
        <dbReference type="Proteomes" id="UP001187192"/>
    </source>
</evidence>
<dbReference type="EMBL" id="BTGU01000046">
    <property type="protein sequence ID" value="GMN53453.1"/>
    <property type="molecule type" value="Genomic_DNA"/>
</dbReference>
<reference evidence="2" key="1">
    <citation type="submission" date="2023-07" db="EMBL/GenBank/DDBJ databases">
        <title>draft genome sequence of fig (Ficus carica).</title>
        <authorList>
            <person name="Takahashi T."/>
            <person name="Nishimura K."/>
        </authorList>
    </citation>
    <scope>NUCLEOTIDE SEQUENCE</scope>
</reference>
<sequence>MAFSLFTHTTGFTQLITSSAKSKMEYDRKAEFDELKTGVKGLLESGVTRIPRIFIQDQKKLNEYSSASEVSKFSIPIIDLEDVNKCANRRDQPWSSIKRFGLIDGVRRFHELDSEVRKKFYTLDESRKVSYNTSFDFYQAPAANWRDSLSSDIAPSPPSAEELPQVCR</sequence>
<proteinExistence type="predicted"/>
<dbReference type="SUPFAM" id="SSF51197">
    <property type="entry name" value="Clavaminate synthase-like"/>
    <property type="match status" value="1"/>
</dbReference>
<dbReference type="Gene3D" id="2.60.120.330">
    <property type="entry name" value="B-lactam Antibiotic, Isopenicillin N Synthase, Chain"/>
    <property type="match status" value="1"/>
</dbReference>
<comment type="caution">
    <text evidence="2">The sequence shown here is derived from an EMBL/GenBank/DDBJ whole genome shotgun (WGS) entry which is preliminary data.</text>
</comment>
<name>A0AA88DBU5_FICCA</name>
<dbReference type="InterPro" id="IPR027443">
    <property type="entry name" value="IPNS-like_sf"/>
</dbReference>
<keyword evidence="3" id="KW-1185">Reference proteome</keyword>